<evidence type="ECO:0000313" key="4">
    <source>
        <dbReference type="EMBL" id="KAF3430183.1"/>
    </source>
</evidence>
<evidence type="ECO:0000256" key="2">
    <source>
        <dbReference type="SAM" id="MobiDB-lite"/>
    </source>
</evidence>
<dbReference type="InterPro" id="IPR022158">
    <property type="entry name" value="Inositol_phosphatase"/>
</dbReference>
<name>A0A833WFD4_9HYME</name>
<protein>
    <recommendedName>
        <fullName evidence="3">HSac2 domain-containing protein</fullName>
    </recommendedName>
</protein>
<feature type="compositionally biased region" description="Polar residues" evidence="2">
    <location>
        <begin position="30"/>
        <end position="40"/>
    </location>
</feature>
<evidence type="ECO:0000313" key="5">
    <source>
        <dbReference type="Proteomes" id="UP000655588"/>
    </source>
</evidence>
<comment type="similarity">
    <text evidence="1">Belongs to the TPRG1 family.</text>
</comment>
<proteinExistence type="inferred from homology"/>
<dbReference type="EMBL" id="WNWW01000107">
    <property type="protein sequence ID" value="KAF3430183.1"/>
    <property type="molecule type" value="Genomic_DNA"/>
</dbReference>
<keyword evidence="5" id="KW-1185">Reference proteome</keyword>
<dbReference type="GO" id="GO:0005737">
    <property type="term" value="C:cytoplasm"/>
    <property type="evidence" value="ECO:0007669"/>
    <property type="project" value="TreeGrafter"/>
</dbReference>
<accession>A0A833WFD4</accession>
<dbReference type="Pfam" id="PF12456">
    <property type="entry name" value="hSac2"/>
    <property type="match status" value="1"/>
</dbReference>
<gene>
    <name evidence="4" type="ORF">E2986_02018</name>
</gene>
<dbReference type="PANTHER" id="PTHR31108">
    <property type="entry name" value="TUMOR PROTEIN P63-REGULATED GENE 1-LIKE PROTEIN"/>
    <property type="match status" value="1"/>
</dbReference>
<feature type="domain" description="HSac2" evidence="3">
    <location>
        <begin position="78"/>
        <end position="226"/>
    </location>
</feature>
<organism evidence="4 5">
    <name type="scientific">Frieseomelitta varia</name>
    <dbReference type="NCBI Taxonomy" id="561572"/>
    <lineage>
        <taxon>Eukaryota</taxon>
        <taxon>Metazoa</taxon>
        <taxon>Ecdysozoa</taxon>
        <taxon>Arthropoda</taxon>
        <taxon>Hexapoda</taxon>
        <taxon>Insecta</taxon>
        <taxon>Pterygota</taxon>
        <taxon>Neoptera</taxon>
        <taxon>Endopterygota</taxon>
        <taxon>Hymenoptera</taxon>
        <taxon>Apocrita</taxon>
        <taxon>Aculeata</taxon>
        <taxon>Apoidea</taxon>
        <taxon>Anthophila</taxon>
        <taxon>Apidae</taxon>
        <taxon>Frieseomelitta</taxon>
    </lineage>
</organism>
<comment type="caution">
    <text evidence="4">The sequence shown here is derived from an EMBL/GenBank/DDBJ whole genome shotgun (WGS) entry which is preliminary data.</text>
</comment>
<sequence length="328" mass="37273">MDETYFDEGPAGNFETATLEITKELDTNELNSQNAASTGIDTAKRNRENEMYNPNQIPSSRDVSNIPFKHIDIHSFFSDRNEVVDRALKDCQESLINEEERDIIGSWLLTEISLWDIEKERLIILTRRAIYSIKYDFISLKILEYNRIPLMQIDTLVCGELVYPSSSLAPRLSGLAEGVSSIIHCAGRQEWSSLVSCTGLAQFEPRKKHMSGIRIMWNKGTPLSLIKKWNPFAKDIPWLTYASHPLFWYKGSEGDKAKFSVEGLQSSIKDLLSSDCIVRNGLIVIENYFGIGALVHNRNGLGFFKIRGKGNSQIDLDLLSKDSNMQYY</sequence>
<dbReference type="PROSITE" id="PS51791">
    <property type="entry name" value="HSAC2"/>
    <property type="match status" value="1"/>
</dbReference>
<dbReference type="Proteomes" id="UP000655588">
    <property type="component" value="Unassembled WGS sequence"/>
</dbReference>
<dbReference type="InterPro" id="IPR034753">
    <property type="entry name" value="hSac2"/>
</dbReference>
<evidence type="ECO:0000256" key="1">
    <source>
        <dbReference type="ARBA" id="ARBA00009163"/>
    </source>
</evidence>
<reference evidence="4" key="1">
    <citation type="submission" date="2019-11" db="EMBL/GenBank/DDBJ databases">
        <title>The nuclear and mitochondrial genomes of Frieseomelitta varia - a highly eusocial stingless bee (Meliponini) with a permanently sterile worker caste.</title>
        <authorList>
            <person name="Freitas F.C.P."/>
            <person name="Lourenco A.P."/>
            <person name="Nunes F.M.F."/>
            <person name="Paschoal A.R."/>
            <person name="Abreu F.C.P."/>
            <person name="Barbin F.O."/>
            <person name="Bataglia L."/>
            <person name="Cardoso-Junior C.A.M."/>
            <person name="Cervoni M.S."/>
            <person name="Silva S.R."/>
            <person name="Dalarmi F."/>
            <person name="Del Lama M.A."/>
            <person name="Depintor T.S."/>
            <person name="Ferreira K.M."/>
            <person name="Goria P.S."/>
            <person name="Jaskot M.C."/>
            <person name="Lago D.C."/>
            <person name="Luna-Lucena D."/>
            <person name="Moda L.M."/>
            <person name="Nascimento L."/>
            <person name="Pedrino M."/>
            <person name="Rabico F.O."/>
            <person name="Sanches F.C."/>
            <person name="Santos D.E."/>
            <person name="Santos C.G."/>
            <person name="Vieira J."/>
            <person name="Lopes T.F."/>
            <person name="Barchuk A.R."/>
            <person name="Hartfelder K."/>
            <person name="Simoes Z.L.P."/>
            <person name="Bitondi M.M.G."/>
            <person name="Pinheiro D.G."/>
        </authorList>
    </citation>
    <scope>NUCLEOTIDE SEQUENCE</scope>
    <source>
        <strain evidence="4">USP_RPSP 00005682</strain>
        <tissue evidence="4">Whole individual</tissue>
    </source>
</reference>
<dbReference type="PANTHER" id="PTHR31108:SF1">
    <property type="entry name" value="HSAC2 DOMAIN-CONTAINING PROTEIN"/>
    <property type="match status" value="1"/>
</dbReference>
<dbReference type="InterPro" id="IPR040242">
    <property type="entry name" value="TPRG1-like"/>
</dbReference>
<feature type="region of interest" description="Disordered" evidence="2">
    <location>
        <begin position="30"/>
        <end position="58"/>
    </location>
</feature>
<evidence type="ECO:0000259" key="3">
    <source>
        <dbReference type="PROSITE" id="PS51791"/>
    </source>
</evidence>
<dbReference type="AlphaFoldDB" id="A0A833WFD4"/>